<sequence>MEPTQLGRPAHAILTHYLISSQAPEMSVLGPTIRETHVPPPITAKTRKAELLKQKANQKMSQERMLHHNTVTIVENSYVCPFKTRISNYYCYYCKDIFTDCNELRIHTLKHDPQYFEDHMEAKKITRIDITQIDCRLCNEKISNLEEFKKHLSAVHKKIIYPADTNEFLTFKLSMENLNCLECGCSFPFIDKLIEHMTDHFGKYVCDMCGACFIEESTLCQHIRGHKKVDTNFPCEICGKNFKSNYSRQLHTATVHEKRPVVHCYKCEASFLSYAQRNRHLINVHGDKRKFACQSCDKVFDVRKTMVEHTRKYHLQVCRHQCDVCDQRFYAPSQLKEHKVTHTGERNYTCDYCDKSYPRRQSLQDHIRSHTNDRRYKCNVCNSTFTQSGSLKSHMKTHEGFEMGEGFPS</sequence>
<feature type="domain" description="C2H2-type" evidence="6">
    <location>
        <begin position="291"/>
        <end position="314"/>
    </location>
</feature>
<dbReference type="AlphaFoldDB" id="A0A8S4E0W0"/>
<comment type="caution">
    <text evidence="7">The sequence shown here is derived from an EMBL/GenBank/DDBJ whole genome shotgun (WGS) entry which is preliminary data.</text>
</comment>
<feature type="domain" description="C2H2-type" evidence="6">
    <location>
        <begin position="204"/>
        <end position="231"/>
    </location>
</feature>
<dbReference type="FunFam" id="3.30.160.60:FF:002343">
    <property type="entry name" value="Zinc finger protein 33A"/>
    <property type="match status" value="1"/>
</dbReference>
<dbReference type="PROSITE" id="PS00028">
    <property type="entry name" value="ZINC_FINGER_C2H2_1"/>
    <property type="match status" value="9"/>
</dbReference>
<feature type="domain" description="C2H2-type" evidence="6">
    <location>
        <begin position="233"/>
        <end position="261"/>
    </location>
</feature>
<dbReference type="FunFam" id="3.30.160.60:FF:000264">
    <property type="entry name" value="Zinc finger protein 236"/>
    <property type="match status" value="1"/>
</dbReference>
<evidence type="ECO:0000256" key="3">
    <source>
        <dbReference type="ARBA" id="ARBA00022771"/>
    </source>
</evidence>
<keyword evidence="3 5" id="KW-0863">Zinc-finger</keyword>
<feature type="domain" description="C2H2-type" evidence="6">
    <location>
        <begin position="348"/>
        <end position="375"/>
    </location>
</feature>
<organism evidence="7 8">
    <name type="scientific">Plutella xylostella</name>
    <name type="common">Diamondback moth</name>
    <name type="synonym">Plutella maculipennis</name>
    <dbReference type="NCBI Taxonomy" id="51655"/>
    <lineage>
        <taxon>Eukaryota</taxon>
        <taxon>Metazoa</taxon>
        <taxon>Ecdysozoa</taxon>
        <taxon>Arthropoda</taxon>
        <taxon>Hexapoda</taxon>
        <taxon>Insecta</taxon>
        <taxon>Pterygota</taxon>
        <taxon>Neoptera</taxon>
        <taxon>Endopterygota</taxon>
        <taxon>Lepidoptera</taxon>
        <taxon>Glossata</taxon>
        <taxon>Ditrysia</taxon>
        <taxon>Yponomeutoidea</taxon>
        <taxon>Plutellidae</taxon>
        <taxon>Plutella</taxon>
    </lineage>
</organism>
<dbReference type="SUPFAM" id="SSF57667">
    <property type="entry name" value="beta-beta-alpha zinc fingers"/>
    <property type="match status" value="4"/>
</dbReference>
<evidence type="ECO:0000256" key="5">
    <source>
        <dbReference type="PROSITE-ProRule" id="PRU00042"/>
    </source>
</evidence>
<feature type="domain" description="C2H2-type" evidence="6">
    <location>
        <begin position="178"/>
        <end position="205"/>
    </location>
</feature>
<evidence type="ECO:0000259" key="6">
    <source>
        <dbReference type="PROSITE" id="PS50157"/>
    </source>
</evidence>
<dbReference type="Gene3D" id="3.30.160.60">
    <property type="entry name" value="Classic Zinc Finger"/>
    <property type="match status" value="6"/>
</dbReference>
<dbReference type="InterPro" id="IPR036236">
    <property type="entry name" value="Znf_C2H2_sf"/>
</dbReference>
<evidence type="ECO:0000256" key="2">
    <source>
        <dbReference type="ARBA" id="ARBA00022737"/>
    </source>
</evidence>
<evidence type="ECO:0000256" key="1">
    <source>
        <dbReference type="ARBA" id="ARBA00022723"/>
    </source>
</evidence>
<dbReference type="GO" id="GO:0005634">
    <property type="term" value="C:nucleus"/>
    <property type="evidence" value="ECO:0007669"/>
    <property type="project" value="TreeGrafter"/>
</dbReference>
<dbReference type="Proteomes" id="UP000653454">
    <property type="component" value="Unassembled WGS sequence"/>
</dbReference>
<dbReference type="Pfam" id="PF00096">
    <property type="entry name" value="zf-C2H2"/>
    <property type="match status" value="5"/>
</dbReference>
<reference evidence="7" key="1">
    <citation type="submission" date="2020-11" db="EMBL/GenBank/DDBJ databases">
        <authorList>
            <person name="Whiteford S."/>
        </authorList>
    </citation>
    <scope>NUCLEOTIDE SEQUENCE</scope>
</reference>
<dbReference type="EMBL" id="CAJHNJ030000009">
    <property type="protein sequence ID" value="CAG9106378.1"/>
    <property type="molecule type" value="Genomic_DNA"/>
</dbReference>
<evidence type="ECO:0000256" key="4">
    <source>
        <dbReference type="ARBA" id="ARBA00022833"/>
    </source>
</evidence>
<dbReference type="PANTHER" id="PTHR24379:SF121">
    <property type="entry name" value="C2H2-TYPE DOMAIN-CONTAINING PROTEIN"/>
    <property type="match status" value="1"/>
</dbReference>
<gene>
    <name evidence="7" type="ORF">PLXY2_LOCUS3668</name>
</gene>
<keyword evidence="1" id="KW-0479">Metal-binding</keyword>
<proteinExistence type="predicted"/>
<feature type="domain" description="C2H2-type" evidence="6">
    <location>
        <begin position="320"/>
        <end position="347"/>
    </location>
</feature>
<dbReference type="GO" id="GO:0000981">
    <property type="term" value="F:DNA-binding transcription factor activity, RNA polymerase II-specific"/>
    <property type="evidence" value="ECO:0007669"/>
    <property type="project" value="TreeGrafter"/>
</dbReference>
<feature type="domain" description="C2H2-type" evidence="6">
    <location>
        <begin position="376"/>
        <end position="403"/>
    </location>
</feature>
<dbReference type="InterPro" id="IPR013087">
    <property type="entry name" value="Znf_C2H2_type"/>
</dbReference>
<keyword evidence="8" id="KW-1185">Reference proteome</keyword>
<evidence type="ECO:0000313" key="7">
    <source>
        <dbReference type="EMBL" id="CAG9106378.1"/>
    </source>
</evidence>
<accession>A0A8S4E0W0</accession>
<protein>
    <submittedName>
        <fullName evidence="7">(diamondback moth) hypothetical protein</fullName>
    </submittedName>
</protein>
<name>A0A8S4E0W0_PLUXY</name>
<dbReference type="PANTHER" id="PTHR24379">
    <property type="entry name" value="KRAB AND ZINC FINGER DOMAIN-CONTAINING"/>
    <property type="match status" value="1"/>
</dbReference>
<keyword evidence="2" id="KW-0677">Repeat</keyword>
<dbReference type="GO" id="GO:0008270">
    <property type="term" value="F:zinc ion binding"/>
    <property type="evidence" value="ECO:0007669"/>
    <property type="project" value="UniProtKB-KW"/>
</dbReference>
<dbReference type="SMART" id="SM00355">
    <property type="entry name" value="ZnF_C2H2"/>
    <property type="match status" value="10"/>
</dbReference>
<evidence type="ECO:0000313" key="8">
    <source>
        <dbReference type="Proteomes" id="UP000653454"/>
    </source>
</evidence>
<keyword evidence="4" id="KW-0862">Zinc</keyword>
<dbReference type="GO" id="GO:0000977">
    <property type="term" value="F:RNA polymerase II transcription regulatory region sequence-specific DNA binding"/>
    <property type="evidence" value="ECO:0007669"/>
    <property type="project" value="TreeGrafter"/>
</dbReference>
<dbReference type="PROSITE" id="PS50157">
    <property type="entry name" value="ZINC_FINGER_C2H2_2"/>
    <property type="match status" value="7"/>
</dbReference>